<dbReference type="RefSeq" id="WP_194096710.1">
    <property type="nucleotide sequence ID" value="NZ_JADFTZ010000005.1"/>
</dbReference>
<dbReference type="Proteomes" id="UP000656274">
    <property type="component" value="Unassembled WGS sequence"/>
</dbReference>
<evidence type="ECO:0000256" key="2">
    <source>
        <dbReference type="SAM" id="SignalP"/>
    </source>
</evidence>
<feature type="chain" id="PRO_5045210909" evidence="2">
    <location>
        <begin position="22"/>
        <end position="311"/>
    </location>
</feature>
<dbReference type="InterPro" id="IPR050266">
    <property type="entry name" value="AB_hydrolase_sf"/>
</dbReference>
<dbReference type="SUPFAM" id="SSF53474">
    <property type="entry name" value="alpha/beta-Hydrolases"/>
    <property type="match status" value="1"/>
</dbReference>
<name>A0ABR9WUB1_9FLAO</name>
<dbReference type="PANTHER" id="PTHR43798:SF31">
    <property type="entry name" value="AB HYDROLASE SUPERFAMILY PROTEIN YCLE"/>
    <property type="match status" value="1"/>
</dbReference>
<keyword evidence="2" id="KW-0732">Signal</keyword>
<proteinExistence type="predicted"/>
<dbReference type="EMBL" id="JADFTZ010000005">
    <property type="protein sequence ID" value="MBE9577217.1"/>
    <property type="molecule type" value="Genomic_DNA"/>
</dbReference>
<reference evidence="4 5" key="1">
    <citation type="submission" date="2020-10" db="EMBL/GenBank/DDBJ databases">
        <title>The genome sequence of Flavobacterium aquaticum 1Y8A.</title>
        <authorList>
            <person name="Liu Y."/>
        </authorList>
    </citation>
    <scope>NUCLEOTIDE SEQUENCE [LARGE SCALE GENOMIC DNA]</scope>
    <source>
        <strain evidence="4 5">1Y8A</strain>
    </source>
</reference>
<sequence length="311" mass="35737">MKKNYFIQTLIAIFITSFALGQNTLSTGDHFADVNGIKIHYYVSGKGPVCLVPTPGWGPSINYLKNSLKPFENFFKVVYYDTRISGQSTGPNDPTKYSSLDFMNDMDSLRVYLKQPKVWVMGHSMGGFQVLNYAIHHNENLNGIIALAPLAGRDSIYEKEFTKMVMKRKGEPYFEAGSNIFFRKDTTKNKNSEMMPYIFPFYFHDVSKISEFEKLGDPQMSDKAGEYTDASFFGTEYLFPQLYKIKVPTLIVVGDDDFVCDKVSQADRIHERITNSEIIVIKDAGHFSWVEQPKQFFMDIEKWLKKQNLMP</sequence>
<evidence type="ECO:0000313" key="4">
    <source>
        <dbReference type="EMBL" id="MBE9577217.1"/>
    </source>
</evidence>
<dbReference type="InterPro" id="IPR000073">
    <property type="entry name" value="AB_hydrolase_1"/>
</dbReference>
<feature type="domain" description="AB hydrolase-1" evidence="3">
    <location>
        <begin position="74"/>
        <end position="290"/>
    </location>
</feature>
<dbReference type="InterPro" id="IPR029058">
    <property type="entry name" value="AB_hydrolase_fold"/>
</dbReference>
<dbReference type="GO" id="GO:0016787">
    <property type="term" value="F:hydrolase activity"/>
    <property type="evidence" value="ECO:0007669"/>
    <property type="project" value="UniProtKB-KW"/>
</dbReference>
<organism evidence="4 5">
    <name type="scientific">Flavobacterium proteolyticum</name>
    <dbReference type="NCBI Taxonomy" id="2911683"/>
    <lineage>
        <taxon>Bacteria</taxon>
        <taxon>Pseudomonadati</taxon>
        <taxon>Bacteroidota</taxon>
        <taxon>Flavobacteriia</taxon>
        <taxon>Flavobacteriales</taxon>
        <taxon>Flavobacteriaceae</taxon>
        <taxon>Flavobacterium</taxon>
    </lineage>
</organism>
<gene>
    <name evidence="4" type="ORF">IM755_10890</name>
</gene>
<accession>A0ABR9WUB1</accession>
<feature type="signal peptide" evidence="2">
    <location>
        <begin position="1"/>
        <end position="21"/>
    </location>
</feature>
<dbReference type="Gene3D" id="3.40.50.1820">
    <property type="entry name" value="alpha/beta hydrolase"/>
    <property type="match status" value="1"/>
</dbReference>
<evidence type="ECO:0000256" key="1">
    <source>
        <dbReference type="ARBA" id="ARBA00022801"/>
    </source>
</evidence>
<comment type="caution">
    <text evidence="4">The sequence shown here is derived from an EMBL/GenBank/DDBJ whole genome shotgun (WGS) entry which is preliminary data.</text>
</comment>
<dbReference type="PANTHER" id="PTHR43798">
    <property type="entry name" value="MONOACYLGLYCEROL LIPASE"/>
    <property type="match status" value="1"/>
</dbReference>
<evidence type="ECO:0000313" key="5">
    <source>
        <dbReference type="Proteomes" id="UP000656274"/>
    </source>
</evidence>
<dbReference type="Pfam" id="PF00561">
    <property type="entry name" value="Abhydrolase_1"/>
    <property type="match status" value="1"/>
</dbReference>
<keyword evidence="1 4" id="KW-0378">Hydrolase</keyword>
<evidence type="ECO:0000259" key="3">
    <source>
        <dbReference type="Pfam" id="PF00561"/>
    </source>
</evidence>
<keyword evidence="5" id="KW-1185">Reference proteome</keyword>
<protein>
    <submittedName>
        <fullName evidence="4">Alpha/beta hydrolase</fullName>
    </submittedName>
</protein>